<keyword evidence="2" id="KW-1185">Reference proteome</keyword>
<reference evidence="1" key="1">
    <citation type="submission" date="2021-12" db="EMBL/GenBank/DDBJ databases">
        <authorList>
            <person name="King R."/>
        </authorList>
    </citation>
    <scope>NUCLEOTIDE SEQUENCE</scope>
</reference>
<dbReference type="OrthoDB" id="6778942at2759"/>
<accession>A0A9P0FP30</accession>
<sequence length="237" mass="27382">MIFLILGTFPSIKYIDLVEIWISSEKSQVEERIFQTLLTYFKTDGLPNEVVKRLHDVAHFFCFKIDQKWQKSQRKRDRFLTDHKLWLQNEIALLDSLKTYPSLATLVEHETDPGCSRGRPSKPFEACSLKTKRRRVENLLASHSFQELSFAAQESARIMSLEEHHSENLVINEPAGPQVGTILQELSKKQVQHDKASTLNKKQDQLIEHISEIVRSTRSIEEIDCLIKISSSIDPKP</sequence>
<dbReference type="AlphaFoldDB" id="A0A9P0FP30"/>
<dbReference type="EMBL" id="OV121139">
    <property type="protein sequence ID" value="CAH0562768.1"/>
    <property type="molecule type" value="Genomic_DNA"/>
</dbReference>
<evidence type="ECO:0000313" key="2">
    <source>
        <dbReference type="Proteomes" id="UP001154078"/>
    </source>
</evidence>
<proteinExistence type="predicted"/>
<dbReference type="Proteomes" id="UP001154078">
    <property type="component" value="Chromosome 8"/>
</dbReference>
<name>A0A9P0FP30_BRAAE</name>
<evidence type="ECO:0000313" key="1">
    <source>
        <dbReference type="EMBL" id="CAH0562768.1"/>
    </source>
</evidence>
<organism evidence="1 2">
    <name type="scientific">Brassicogethes aeneus</name>
    <name type="common">Rape pollen beetle</name>
    <name type="synonym">Meligethes aeneus</name>
    <dbReference type="NCBI Taxonomy" id="1431903"/>
    <lineage>
        <taxon>Eukaryota</taxon>
        <taxon>Metazoa</taxon>
        <taxon>Ecdysozoa</taxon>
        <taxon>Arthropoda</taxon>
        <taxon>Hexapoda</taxon>
        <taxon>Insecta</taxon>
        <taxon>Pterygota</taxon>
        <taxon>Neoptera</taxon>
        <taxon>Endopterygota</taxon>
        <taxon>Coleoptera</taxon>
        <taxon>Polyphaga</taxon>
        <taxon>Cucujiformia</taxon>
        <taxon>Nitidulidae</taxon>
        <taxon>Meligethinae</taxon>
        <taxon>Brassicogethes</taxon>
    </lineage>
</organism>
<protein>
    <submittedName>
        <fullName evidence="1">Uncharacterized protein</fullName>
    </submittedName>
</protein>
<gene>
    <name evidence="1" type="ORF">MELIAE_LOCUS11791</name>
</gene>